<evidence type="ECO:0000256" key="1">
    <source>
        <dbReference type="ARBA" id="ARBA00022801"/>
    </source>
</evidence>
<dbReference type="GO" id="GO:0016787">
    <property type="term" value="F:hydrolase activity"/>
    <property type="evidence" value="ECO:0007669"/>
    <property type="project" value="UniProtKB-KW"/>
</dbReference>
<comment type="function">
    <text evidence="6">Catalyzes the hydrolysis of queuosine 5'-phosphate, releasing the nucleobase queuine (q). Is required for salvage of queuine from exogenous queuosine (Q) that is imported and then converted to queuosine 5'-phosphate intracellularly.</text>
</comment>
<evidence type="ECO:0000256" key="3">
    <source>
        <dbReference type="ARBA" id="ARBA00035306"/>
    </source>
</evidence>
<reference evidence="7 8" key="1">
    <citation type="submission" date="2024-03" db="EMBL/GenBank/DDBJ databases">
        <title>The genome assembly and annotation of the cricket Gryllus longicercus Weissman &amp; Gray.</title>
        <authorList>
            <person name="Szrajer S."/>
            <person name="Gray D."/>
            <person name="Ylla G."/>
        </authorList>
    </citation>
    <scope>NUCLEOTIDE SEQUENCE [LARGE SCALE GENOMIC DNA]</scope>
    <source>
        <strain evidence="7">DAG 2021-001</strain>
        <tissue evidence="7">Whole body minus gut</tissue>
    </source>
</reference>
<dbReference type="GO" id="GO:0006400">
    <property type="term" value="P:tRNA modification"/>
    <property type="evidence" value="ECO:0007669"/>
    <property type="project" value="TreeGrafter"/>
</dbReference>
<evidence type="ECO:0000256" key="5">
    <source>
        <dbReference type="ARBA" id="ARBA00048204"/>
    </source>
</evidence>
<gene>
    <name evidence="7" type="ORF">R5R35_004565</name>
</gene>
<accession>A0AAN9W0B9</accession>
<dbReference type="InterPro" id="IPR019438">
    <property type="entry name" value="Q_salvage"/>
</dbReference>
<evidence type="ECO:0000256" key="6">
    <source>
        <dbReference type="RuleBase" id="RU365002"/>
    </source>
</evidence>
<dbReference type="Pfam" id="PF10343">
    <property type="entry name" value="Q_salvage"/>
    <property type="match status" value="1"/>
</dbReference>
<dbReference type="EC" id="3.2.2.-" evidence="6"/>
<dbReference type="AlphaFoldDB" id="A0AAN9W0B9"/>
<comment type="caution">
    <text evidence="7">The sequence shown here is derived from an EMBL/GenBank/DDBJ whole genome shotgun (WGS) entry which is preliminary data.</text>
</comment>
<keyword evidence="1 6" id="KW-0378">Hydrolase</keyword>
<evidence type="ECO:0000313" key="7">
    <source>
        <dbReference type="EMBL" id="KAK7872081.1"/>
    </source>
</evidence>
<comment type="catalytic activity">
    <reaction evidence="5 6">
        <text>queuosine 5'-phosphate + H2O = queuine + D-ribose 5-phosphate</text>
        <dbReference type="Rhea" id="RHEA:75387"/>
        <dbReference type="ChEBI" id="CHEBI:15377"/>
        <dbReference type="ChEBI" id="CHEBI:17433"/>
        <dbReference type="ChEBI" id="CHEBI:78346"/>
        <dbReference type="ChEBI" id="CHEBI:194371"/>
    </reaction>
    <physiologicalReaction direction="left-to-right" evidence="5 6">
        <dbReference type="Rhea" id="RHEA:75388"/>
    </physiologicalReaction>
</comment>
<comment type="similarity">
    <text evidence="2 6">Belongs to the QNG1 protein family.</text>
</comment>
<dbReference type="PANTHER" id="PTHR21314">
    <property type="entry name" value="QUEUOSINE 5'-PHOSPHATE N-GLYCOSYLASE_HYDROLASE-RELATED"/>
    <property type="match status" value="1"/>
</dbReference>
<dbReference type="Proteomes" id="UP001378592">
    <property type="component" value="Unassembled WGS sequence"/>
</dbReference>
<sequence length="338" mass="38697">MALSPKESGAFIAKHATHVFIDREGVQKVASEVYEALKKGALNVQGFSQVELHPKKTDKDAADWIFVVDTLNFCFWKPPNSKEKWETHFRGKTYTGYFALCAAVNRAIEEGVPLTDPKFYSEVTLNDLQKIFRSGTAQPMPLLEERQKCLHEVGKVLLEKYNGSFVNCIRESEGSAQTLLNIITTNFPCFRDEAEFHNQKVALYKRAQILVGDIWACFHGEDLGKFKDIDSLVMFADYRVPQVLVYFGALKYSNELMKKLESDELLPNGSTEEVEIRGCCIEVVELIREEVKKSIAADNKTDLHINSILIDHFLWDYRRKYADTLESIPFHKTPCVYY</sequence>
<dbReference type="PANTHER" id="PTHR21314:SF0">
    <property type="entry name" value="QUEUOSINE 5'-PHOSPHATE N-GLYCOSYLASE_HYDROLASE"/>
    <property type="match status" value="1"/>
</dbReference>
<name>A0AAN9W0B9_9ORTH</name>
<proteinExistence type="inferred from homology"/>
<dbReference type="EMBL" id="JAZDUA010000030">
    <property type="protein sequence ID" value="KAK7872081.1"/>
    <property type="molecule type" value="Genomic_DNA"/>
</dbReference>
<evidence type="ECO:0000256" key="4">
    <source>
        <dbReference type="ARBA" id="ARBA00035393"/>
    </source>
</evidence>
<organism evidence="7 8">
    <name type="scientific">Gryllus longicercus</name>
    <dbReference type="NCBI Taxonomy" id="2509291"/>
    <lineage>
        <taxon>Eukaryota</taxon>
        <taxon>Metazoa</taxon>
        <taxon>Ecdysozoa</taxon>
        <taxon>Arthropoda</taxon>
        <taxon>Hexapoda</taxon>
        <taxon>Insecta</taxon>
        <taxon>Pterygota</taxon>
        <taxon>Neoptera</taxon>
        <taxon>Polyneoptera</taxon>
        <taxon>Orthoptera</taxon>
        <taxon>Ensifera</taxon>
        <taxon>Gryllidea</taxon>
        <taxon>Grylloidea</taxon>
        <taxon>Gryllidae</taxon>
        <taxon>Gryllinae</taxon>
        <taxon>Gryllus</taxon>
    </lineage>
</organism>
<evidence type="ECO:0000313" key="8">
    <source>
        <dbReference type="Proteomes" id="UP001378592"/>
    </source>
</evidence>
<keyword evidence="8" id="KW-1185">Reference proteome</keyword>
<evidence type="ECO:0000256" key="2">
    <source>
        <dbReference type="ARBA" id="ARBA00035119"/>
    </source>
</evidence>
<protein>
    <recommendedName>
        <fullName evidence="3 6">Queuosine 5'-phosphate N-glycosylase/hydrolase</fullName>
        <ecNumber evidence="6">3.2.2.-</ecNumber>
    </recommendedName>
    <alternativeName>
        <fullName evidence="4 6">Queuosine-nucleotide N-glycosylase/hydrolase</fullName>
    </alternativeName>
</protein>